<keyword evidence="1" id="KW-0285">Flavoprotein</keyword>
<proteinExistence type="predicted"/>
<evidence type="ECO:0000256" key="2">
    <source>
        <dbReference type="ARBA" id="ARBA00022643"/>
    </source>
</evidence>
<organism evidence="5 6">
    <name type="scientific">Parafrankia soli</name>
    <dbReference type="NCBI Taxonomy" id="2599596"/>
    <lineage>
        <taxon>Bacteria</taxon>
        <taxon>Bacillati</taxon>
        <taxon>Actinomycetota</taxon>
        <taxon>Actinomycetes</taxon>
        <taxon>Frankiales</taxon>
        <taxon>Frankiaceae</taxon>
        <taxon>Parafrankia</taxon>
    </lineage>
</organism>
<dbReference type="EMBL" id="MAXA01000224">
    <property type="protein sequence ID" value="OHV27179.1"/>
    <property type="molecule type" value="Genomic_DNA"/>
</dbReference>
<protein>
    <submittedName>
        <fullName evidence="5">FMN reductase</fullName>
    </submittedName>
</protein>
<evidence type="ECO:0000256" key="1">
    <source>
        <dbReference type="ARBA" id="ARBA00022630"/>
    </source>
</evidence>
<evidence type="ECO:0000313" key="5">
    <source>
        <dbReference type="EMBL" id="OHV27179.1"/>
    </source>
</evidence>
<dbReference type="RefSeq" id="WP_071064930.1">
    <property type="nucleotide sequence ID" value="NZ_MAXA01000224.1"/>
</dbReference>
<gene>
    <name evidence="5" type="ORF">BBK14_04640</name>
</gene>
<dbReference type="AlphaFoldDB" id="A0A1S1Q0U2"/>
<dbReference type="InterPro" id="IPR051814">
    <property type="entry name" value="NAD(P)H-dep_FMN_reductase"/>
</dbReference>
<reference evidence="6" key="1">
    <citation type="submission" date="2016-07" db="EMBL/GenBank/DDBJ databases">
        <title>Frankia sp. NRRL B-16219 Genome sequencing.</title>
        <authorList>
            <person name="Ghodhbane-Gtari F."/>
            <person name="Swanson E."/>
            <person name="Gueddou A."/>
            <person name="Louati M."/>
            <person name="Nouioui I."/>
            <person name="Hezbri K."/>
            <person name="Abebe-Akele F."/>
            <person name="Simpson S."/>
            <person name="Morris K."/>
            <person name="Thomas K."/>
            <person name="Gtari M."/>
            <person name="Tisa L.S."/>
        </authorList>
    </citation>
    <scope>NUCLEOTIDE SEQUENCE [LARGE SCALE GENOMIC DNA]</scope>
    <source>
        <strain evidence="6">NRRL B-16219</strain>
    </source>
</reference>
<feature type="domain" description="NADPH-dependent FMN reductase-like" evidence="4">
    <location>
        <begin position="11"/>
        <end position="146"/>
    </location>
</feature>
<dbReference type="OrthoDB" id="1643408at2"/>
<sequence>MPQTTSPASPRLVVIIGNPRPGSRTLTLARFLAERIADELPVASIEIIDLSTLARYLFADDGRVAAALTAAAKADLLIVASPVYKGSYTGLLKSFLDLLPGGALRGATAVPVVISAAPDHSVAGELYLRPVLVELGATVPARSFAVIEEQLPDLDIVVDSWVVSHAPVLRASVAAHTGTALFAQDVRVENDLVETAR</sequence>
<keyword evidence="6" id="KW-1185">Reference proteome</keyword>
<dbReference type="PANTHER" id="PTHR43408">
    <property type="entry name" value="FMN REDUCTASE (NADPH)"/>
    <property type="match status" value="1"/>
</dbReference>
<evidence type="ECO:0000256" key="3">
    <source>
        <dbReference type="ARBA" id="ARBA00023002"/>
    </source>
</evidence>
<dbReference type="InterPro" id="IPR005025">
    <property type="entry name" value="FMN_Rdtase-like_dom"/>
</dbReference>
<comment type="caution">
    <text evidence="5">The sequence shown here is derived from an EMBL/GenBank/DDBJ whole genome shotgun (WGS) entry which is preliminary data.</text>
</comment>
<evidence type="ECO:0000313" key="6">
    <source>
        <dbReference type="Proteomes" id="UP000179769"/>
    </source>
</evidence>
<evidence type="ECO:0000259" key="4">
    <source>
        <dbReference type="Pfam" id="PF03358"/>
    </source>
</evidence>
<keyword evidence="3" id="KW-0560">Oxidoreductase</keyword>
<accession>A0A1S1Q0U2</accession>
<dbReference type="Gene3D" id="3.40.50.360">
    <property type="match status" value="1"/>
</dbReference>
<dbReference type="PANTHER" id="PTHR43408:SF1">
    <property type="entry name" value="FMN REDUCTASE (NADPH)"/>
    <property type="match status" value="1"/>
</dbReference>
<dbReference type="Proteomes" id="UP000179769">
    <property type="component" value="Unassembled WGS sequence"/>
</dbReference>
<dbReference type="SUPFAM" id="SSF52218">
    <property type="entry name" value="Flavoproteins"/>
    <property type="match status" value="1"/>
</dbReference>
<keyword evidence="2" id="KW-0288">FMN</keyword>
<name>A0A1S1Q0U2_9ACTN</name>
<dbReference type="GO" id="GO:0016491">
    <property type="term" value="F:oxidoreductase activity"/>
    <property type="evidence" value="ECO:0007669"/>
    <property type="project" value="UniProtKB-KW"/>
</dbReference>
<dbReference type="Pfam" id="PF03358">
    <property type="entry name" value="FMN_red"/>
    <property type="match status" value="1"/>
</dbReference>
<dbReference type="InterPro" id="IPR029039">
    <property type="entry name" value="Flavoprotein-like_sf"/>
</dbReference>